<evidence type="ECO:0000313" key="4">
    <source>
        <dbReference type="EMBL" id="MDC0720662.1"/>
    </source>
</evidence>
<name>A0ABT5E768_9BACT</name>
<dbReference type="Proteomes" id="UP001221686">
    <property type="component" value="Unassembled WGS sequence"/>
</dbReference>
<dbReference type="Pfam" id="PF01510">
    <property type="entry name" value="Amidase_2"/>
    <property type="match status" value="1"/>
</dbReference>
<reference evidence="4 5" key="1">
    <citation type="submission" date="2022-11" db="EMBL/GenBank/DDBJ databases">
        <title>Minimal conservation of predation-associated metabolite biosynthetic gene clusters underscores biosynthetic potential of Myxococcota including descriptions for ten novel species: Archangium lansinium sp. nov., Myxococcus landrumus sp. nov., Nannocystis bai.</title>
        <authorList>
            <person name="Ahearne A."/>
            <person name="Stevens C."/>
            <person name="Dowd S."/>
        </authorList>
    </citation>
    <scope>NUCLEOTIDE SEQUENCE [LARGE SCALE GENOMIC DNA]</scope>
    <source>
        <strain evidence="4 5">BB15-2</strain>
    </source>
</reference>
<feature type="region of interest" description="Disordered" evidence="1">
    <location>
        <begin position="21"/>
        <end position="52"/>
    </location>
</feature>
<feature type="chain" id="PRO_5045053705" evidence="2">
    <location>
        <begin position="20"/>
        <end position="242"/>
    </location>
</feature>
<sequence>MSRSLVGFAVALAVVLALAGPPQKTTPKPGPTPQPGPQAPAPDDDAPNPLDLPVALVDLRGKAPKSYIRRRRSPSDVRALVLHQTGFTWQPSNPKWAEVRAHFVVRRDGSVVMNFDPIQQMRFGSSLANPFSITIEFEGNYPSADGKWWKPEAFGANHLQDAPQQVNAGRRLIAGLRQLYPSITHVYAHRQWEAKKSNCPGPDLWRSIGEYAINQLGLKDGGADWHYTGGMAIPASWRTAWA</sequence>
<evidence type="ECO:0000313" key="5">
    <source>
        <dbReference type="Proteomes" id="UP001221686"/>
    </source>
</evidence>
<keyword evidence="2" id="KW-0732">Signal</keyword>
<evidence type="ECO:0000256" key="1">
    <source>
        <dbReference type="SAM" id="MobiDB-lite"/>
    </source>
</evidence>
<dbReference type="RefSeq" id="WP_272089171.1">
    <property type="nucleotide sequence ID" value="NZ_JAQNDL010000003.1"/>
</dbReference>
<dbReference type="EMBL" id="JAQNDL010000003">
    <property type="protein sequence ID" value="MDC0720662.1"/>
    <property type="molecule type" value="Genomic_DNA"/>
</dbReference>
<gene>
    <name evidence="4" type="ORF">POL25_27405</name>
</gene>
<comment type="caution">
    <text evidence="4">The sequence shown here is derived from an EMBL/GenBank/DDBJ whole genome shotgun (WGS) entry which is preliminary data.</text>
</comment>
<protein>
    <submittedName>
        <fullName evidence="4">Peptidoglycan recognition family protein</fullName>
    </submittedName>
</protein>
<feature type="compositionally biased region" description="Pro residues" evidence="1">
    <location>
        <begin position="28"/>
        <end position="40"/>
    </location>
</feature>
<feature type="domain" description="N-acetylmuramoyl-L-alanine amidase" evidence="3">
    <location>
        <begin position="75"/>
        <end position="202"/>
    </location>
</feature>
<evidence type="ECO:0000256" key="2">
    <source>
        <dbReference type="SAM" id="SignalP"/>
    </source>
</evidence>
<evidence type="ECO:0000259" key="3">
    <source>
        <dbReference type="Pfam" id="PF01510"/>
    </source>
</evidence>
<accession>A0ABT5E768</accession>
<proteinExistence type="predicted"/>
<dbReference type="InterPro" id="IPR036505">
    <property type="entry name" value="Amidase/PGRP_sf"/>
</dbReference>
<feature type="signal peptide" evidence="2">
    <location>
        <begin position="1"/>
        <end position="19"/>
    </location>
</feature>
<dbReference type="SUPFAM" id="SSF55846">
    <property type="entry name" value="N-acetylmuramoyl-L-alanine amidase-like"/>
    <property type="match status" value="1"/>
</dbReference>
<keyword evidence="5" id="KW-1185">Reference proteome</keyword>
<organism evidence="4 5">
    <name type="scientific">Nannocystis bainbridge</name>
    <dbReference type="NCBI Taxonomy" id="2995303"/>
    <lineage>
        <taxon>Bacteria</taxon>
        <taxon>Pseudomonadati</taxon>
        <taxon>Myxococcota</taxon>
        <taxon>Polyangia</taxon>
        <taxon>Nannocystales</taxon>
        <taxon>Nannocystaceae</taxon>
        <taxon>Nannocystis</taxon>
    </lineage>
</organism>
<dbReference type="Gene3D" id="3.40.80.10">
    <property type="entry name" value="Peptidoglycan recognition protein-like"/>
    <property type="match status" value="1"/>
</dbReference>
<dbReference type="CDD" id="cd06583">
    <property type="entry name" value="PGRP"/>
    <property type="match status" value="1"/>
</dbReference>
<dbReference type="InterPro" id="IPR002502">
    <property type="entry name" value="Amidase_domain"/>
</dbReference>